<dbReference type="EMBL" id="JAUSUU010000008">
    <property type="protein sequence ID" value="MDQ0336203.1"/>
    <property type="molecule type" value="Genomic_DNA"/>
</dbReference>
<evidence type="ECO:0000313" key="4">
    <source>
        <dbReference type="Proteomes" id="UP001138672"/>
    </source>
</evidence>
<dbReference type="Proteomes" id="UP001138672">
    <property type="component" value="Unassembled WGS sequence"/>
</dbReference>
<dbReference type="PROSITE" id="PS51257">
    <property type="entry name" value="PROKAR_LIPOPROTEIN"/>
    <property type="match status" value="1"/>
</dbReference>
<dbReference type="EMBL" id="JAGGJQ010000008">
    <property type="protein sequence ID" value="MBP1840900.1"/>
    <property type="molecule type" value="Genomic_DNA"/>
</dbReference>
<feature type="signal peptide" evidence="1">
    <location>
        <begin position="1"/>
        <end position="24"/>
    </location>
</feature>
<proteinExistence type="predicted"/>
<organism evidence="2 4">
    <name type="scientific">Formosa algae</name>
    <dbReference type="NCBI Taxonomy" id="225843"/>
    <lineage>
        <taxon>Bacteria</taxon>
        <taxon>Pseudomonadati</taxon>
        <taxon>Bacteroidota</taxon>
        <taxon>Flavobacteriia</taxon>
        <taxon>Flavobacteriales</taxon>
        <taxon>Flavobacteriaceae</taxon>
        <taxon>Formosa</taxon>
    </lineage>
</organism>
<dbReference type="RefSeq" id="WP_057782052.1">
    <property type="nucleotide sequence ID" value="NZ_JAGGJQ010000008.1"/>
</dbReference>
<accession>A0A9X0YKS5</accession>
<comment type="caution">
    <text evidence="2">The sequence shown here is derived from an EMBL/GenBank/DDBJ whole genome shotgun (WGS) entry which is preliminary data.</text>
</comment>
<keyword evidence="1" id="KW-0732">Signal</keyword>
<evidence type="ECO:0000313" key="3">
    <source>
        <dbReference type="EMBL" id="MDQ0336203.1"/>
    </source>
</evidence>
<evidence type="ECO:0000313" key="2">
    <source>
        <dbReference type="EMBL" id="MBP1840900.1"/>
    </source>
</evidence>
<reference evidence="2" key="1">
    <citation type="submission" date="2021-03" db="EMBL/GenBank/DDBJ databases">
        <title>Genomic Encyclopedia of Type Strains, Phase IV (KMG-IV): sequencing the most valuable type-strain genomes for metagenomic binning, comparative biology and taxonomic classification.</title>
        <authorList>
            <person name="Goeker M."/>
        </authorList>
    </citation>
    <scope>NUCLEOTIDE SEQUENCE</scope>
    <source>
        <strain evidence="2">DSM 15523</strain>
        <strain evidence="3 5">DSM 16476</strain>
    </source>
</reference>
<feature type="chain" id="PRO_5040832173" description="Lipocalin-like domain-containing protein" evidence="1">
    <location>
        <begin position="25"/>
        <end position="167"/>
    </location>
</feature>
<sequence length="167" mass="18650">MKKLIYLTLAVLVFSCSGTKSTTASQPSKKMLKGTWEVTNIKFVGDKGLYKAFLFDLADSSCFKGSEWVFIPNNGSGKFSTNVNSSICDAYTQTIHWSFLESADGYTQFQFKYVGDDIKAKNVKSGYRATILEISDNMMLLKVPSEYEGNPFDVIMTFNKTSDSIDL</sequence>
<keyword evidence="5" id="KW-1185">Reference proteome</keyword>
<gene>
    <name evidence="2" type="ORF">J2Z56_002831</name>
    <name evidence="3" type="ORF">J2Z57_002656</name>
</gene>
<dbReference type="Proteomes" id="UP001231587">
    <property type="component" value="Unassembled WGS sequence"/>
</dbReference>
<protein>
    <recommendedName>
        <fullName evidence="6">Lipocalin-like domain-containing protein</fullName>
    </recommendedName>
</protein>
<dbReference type="OrthoDB" id="1121756at2"/>
<evidence type="ECO:0000256" key="1">
    <source>
        <dbReference type="SAM" id="SignalP"/>
    </source>
</evidence>
<dbReference type="AlphaFoldDB" id="A0A9X0YKS5"/>
<name>A0A9X0YKS5_9FLAO</name>
<evidence type="ECO:0008006" key="6">
    <source>
        <dbReference type="Google" id="ProtNLM"/>
    </source>
</evidence>
<evidence type="ECO:0000313" key="5">
    <source>
        <dbReference type="Proteomes" id="UP001231587"/>
    </source>
</evidence>